<keyword evidence="1" id="KW-0812">Transmembrane</keyword>
<protein>
    <submittedName>
        <fullName evidence="2">Uncharacterized protein</fullName>
    </submittedName>
</protein>
<name>A0A139X8I7_9CYAN</name>
<dbReference type="Proteomes" id="UP000076925">
    <property type="component" value="Unassembled WGS sequence"/>
</dbReference>
<accession>A0A139X8I7</accession>
<reference evidence="2 3" key="1">
    <citation type="journal article" date="2013" name="Genome Biol. Evol.">
        <title>Genomes of Stigonematalean cyanobacteria (subsection V) and the evolution of oxygenic photosynthesis from prokaryotes to plastids.</title>
        <authorList>
            <person name="Dagan T."/>
            <person name="Roettger M."/>
            <person name="Stucken K."/>
            <person name="Landan G."/>
            <person name="Koch R."/>
            <person name="Major P."/>
            <person name="Gould S.B."/>
            <person name="Goremykin V.V."/>
            <person name="Rippka R."/>
            <person name="Tandeau de Marsac N."/>
            <person name="Gugger M."/>
            <person name="Lockhart P.J."/>
            <person name="Allen J.F."/>
            <person name="Brune I."/>
            <person name="Maus I."/>
            <person name="Puhler A."/>
            <person name="Martin W.F."/>
        </authorList>
    </citation>
    <scope>NUCLEOTIDE SEQUENCE [LARGE SCALE GENOMIC DNA]</scope>
    <source>
        <strain evidence="2 3">PCC 7110</strain>
    </source>
</reference>
<dbReference type="AlphaFoldDB" id="A0A139X8I7"/>
<feature type="transmembrane region" description="Helical" evidence="1">
    <location>
        <begin position="41"/>
        <end position="61"/>
    </location>
</feature>
<dbReference type="EMBL" id="ANNX02000026">
    <property type="protein sequence ID" value="KYC40952.1"/>
    <property type="molecule type" value="Genomic_DNA"/>
</dbReference>
<sequence>MKPRQILPFLPRTQTFATFNKNVLVLQKRFPQYHSGSGGSFLGFGIYLIFVTTATALKIFAVPQNDYRCSRIIPLLTYTA</sequence>
<dbReference type="STRING" id="128403.WA1_25395"/>
<evidence type="ECO:0000313" key="2">
    <source>
        <dbReference type="EMBL" id="KYC40952.1"/>
    </source>
</evidence>
<keyword evidence="1" id="KW-0472">Membrane</keyword>
<evidence type="ECO:0000313" key="3">
    <source>
        <dbReference type="Proteomes" id="UP000076925"/>
    </source>
</evidence>
<keyword evidence="3" id="KW-1185">Reference proteome</keyword>
<keyword evidence="1" id="KW-1133">Transmembrane helix</keyword>
<proteinExistence type="predicted"/>
<comment type="caution">
    <text evidence="2">The sequence shown here is derived from an EMBL/GenBank/DDBJ whole genome shotgun (WGS) entry which is preliminary data.</text>
</comment>
<evidence type="ECO:0000256" key="1">
    <source>
        <dbReference type="SAM" id="Phobius"/>
    </source>
</evidence>
<organism evidence="2 3">
    <name type="scientific">Scytonema hofmannii PCC 7110</name>
    <dbReference type="NCBI Taxonomy" id="128403"/>
    <lineage>
        <taxon>Bacteria</taxon>
        <taxon>Bacillati</taxon>
        <taxon>Cyanobacteriota</taxon>
        <taxon>Cyanophyceae</taxon>
        <taxon>Nostocales</taxon>
        <taxon>Scytonemataceae</taxon>
        <taxon>Scytonema</taxon>
    </lineage>
</organism>
<gene>
    <name evidence="2" type="ORF">WA1_25395</name>
</gene>